<feature type="domain" description="Glyoxalase-related protein" evidence="1">
    <location>
        <begin position="7"/>
        <end position="140"/>
    </location>
</feature>
<organism evidence="2 3">
    <name type="scientific">Neomesorhizobium albiziae</name>
    <dbReference type="NCBI Taxonomy" id="335020"/>
    <lineage>
        <taxon>Bacteria</taxon>
        <taxon>Pseudomonadati</taxon>
        <taxon>Pseudomonadota</taxon>
        <taxon>Alphaproteobacteria</taxon>
        <taxon>Hyphomicrobiales</taxon>
        <taxon>Phyllobacteriaceae</taxon>
        <taxon>Neomesorhizobium</taxon>
    </lineage>
</organism>
<dbReference type="Pfam" id="PF20066">
    <property type="entry name" value="Glyoxalase_8"/>
    <property type="match status" value="1"/>
</dbReference>
<evidence type="ECO:0000259" key="1">
    <source>
        <dbReference type="Pfam" id="PF20066"/>
    </source>
</evidence>
<reference evidence="2 3" key="1">
    <citation type="submission" date="2016-10" db="EMBL/GenBank/DDBJ databases">
        <authorList>
            <person name="Varghese N."/>
            <person name="Submissions S."/>
        </authorList>
    </citation>
    <scope>NUCLEOTIDE SEQUENCE [LARGE SCALE GENOMIC DNA]</scope>
    <source>
        <strain evidence="2 3">DSM 21822</strain>
    </source>
</reference>
<name>A0A1I3Y159_9HYPH</name>
<dbReference type="InterPro" id="IPR045517">
    <property type="entry name" value="Glyoxalase_8"/>
</dbReference>
<keyword evidence="3" id="KW-1185">Reference proteome</keyword>
<evidence type="ECO:0000313" key="2">
    <source>
        <dbReference type="EMBL" id="SFK25657.1"/>
    </source>
</evidence>
<protein>
    <recommendedName>
        <fullName evidence="1">Glyoxalase-related protein domain-containing protein</fullName>
    </recommendedName>
</protein>
<evidence type="ECO:0000313" key="3">
    <source>
        <dbReference type="Proteomes" id="UP000323300"/>
    </source>
</evidence>
<sequence length="143" mass="15487">MTRELSSDYKNHARKLRDALAADGITVSHTKALELVARQNGARDWNTLAARPATEGTSVPFAVGEKVSGTFNGAPAHGRVIGLEETIKPDLWRVTVAFNPPVNASTSQHFAAERRRVQMVVGADGRSRRLTGTETGVMTLHRA</sequence>
<accession>A0A1I3Y159</accession>
<dbReference type="EMBL" id="FOSL01000004">
    <property type="protein sequence ID" value="SFK25657.1"/>
    <property type="molecule type" value="Genomic_DNA"/>
</dbReference>
<proteinExistence type="predicted"/>
<dbReference type="AlphaFoldDB" id="A0A1I3Y159"/>
<dbReference type="RefSeq" id="WP_149759815.1">
    <property type="nucleotide sequence ID" value="NZ_BSPE01000007.1"/>
</dbReference>
<gene>
    <name evidence="2" type="ORF">SAMN04488498_104128</name>
</gene>
<dbReference type="Proteomes" id="UP000323300">
    <property type="component" value="Unassembled WGS sequence"/>
</dbReference>
<dbReference type="OrthoDB" id="7350221at2"/>